<organism evidence="4 5">
    <name type="scientific">Petromyces alliaceus</name>
    <name type="common">Aspergillus alliaceus</name>
    <dbReference type="NCBI Taxonomy" id="209559"/>
    <lineage>
        <taxon>Eukaryota</taxon>
        <taxon>Fungi</taxon>
        <taxon>Dikarya</taxon>
        <taxon>Ascomycota</taxon>
        <taxon>Pezizomycotina</taxon>
        <taxon>Eurotiomycetes</taxon>
        <taxon>Eurotiomycetidae</taxon>
        <taxon>Eurotiales</taxon>
        <taxon>Aspergillaceae</taxon>
        <taxon>Aspergillus</taxon>
        <taxon>Aspergillus subgen. Circumdati</taxon>
    </lineage>
</organism>
<dbReference type="AlphaFoldDB" id="A0A8H6E2N8"/>
<proteinExistence type="predicted"/>
<keyword evidence="2 3" id="KW-0040">ANK repeat</keyword>
<dbReference type="PANTHER" id="PTHR46680">
    <property type="entry name" value="NF-KAPPA-B INHIBITOR ALPHA"/>
    <property type="match status" value="1"/>
</dbReference>
<dbReference type="PANTHER" id="PTHR46680:SF3">
    <property type="entry name" value="NF-KAPPA-B INHIBITOR CACTUS"/>
    <property type="match status" value="1"/>
</dbReference>
<feature type="repeat" description="ANK" evidence="3">
    <location>
        <begin position="36"/>
        <end position="68"/>
    </location>
</feature>
<name>A0A8H6E2N8_PETAA</name>
<dbReference type="GO" id="GO:0071356">
    <property type="term" value="P:cellular response to tumor necrosis factor"/>
    <property type="evidence" value="ECO:0007669"/>
    <property type="project" value="TreeGrafter"/>
</dbReference>
<keyword evidence="1" id="KW-0677">Repeat</keyword>
<evidence type="ECO:0000256" key="3">
    <source>
        <dbReference type="PROSITE-ProRule" id="PRU00023"/>
    </source>
</evidence>
<gene>
    <name evidence="4" type="primary">ANK2_2</name>
    <name evidence="4" type="ORF">ETB97_006224</name>
</gene>
<sequence>MDSRMLFLRAAAAGDVAGIQTEYLKNNTVLTAKDSAGRTALHLAALHSHANVLELLLDYGSDTSAQDNQGQTALHIAAQLSSQTIVKTLLQRSVNCCIRDHAGRIPLFYAYQNYPTDLVGCFLECTIASGTELQCGLTPEIILGAGPCRKRTPLHANVSVRGP</sequence>
<evidence type="ECO:0000256" key="1">
    <source>
        <dbReference type="ARBA" id="ARBA00022737"/>
    </source>
</evidence>
<evidence type="ECO:0000256" key="2">
    <source>
        <dbReference type="ARBA" id="ARBA00023043"/>
    </source>
</evidence>
<dbReference type="GO" id="GO:0005829">
    <property type="term" value="C:cytosol"/>
    <property type="evidence" value="ECO:0007669"/>
    <property type="project" value="TreeGrafter"/>
</dbReference>
<dbReference type="Pfam" id="PF12796">
    <property type="entry name" value="Ank_2"/>
    <property type="match status" value="1"/>
</dbReference>
<dbReference type="Gene3D" id="1.25.40.20">
    <property type="entry name" value="Ankyrin repeat-containing domain"/>
    <property type="match status" value="1"/>
</dbReference>
<evidence type="ECO:0000313" key="4">
    <source>
        <dbReference type="EMBL" id="KAF5857144.1"/>
    </source>
</evidence>
<dbReference type="SMART" id="SM00248">
    <property type="entry name" value="ANK"/>
    <property type="match status" value="2"/>
</dbReference>
<accession>A0A8H6E2N8</accession>
<comment type="caution">
    <text evidence="4">The sequence shown here is derived from an EMBL/GenBank/DDBJ whole genome shotgun (WGS) entry which is preliminary data.</text>
</comment>
<dbReference type="EMBL" id="SPNV01000274">
    <property type="protein sequence ID" value="KAF5857144.1"/>
    <property type="molecule type" value="Genomic_DNA"/>
</dbReference>
<dbReference type="Proteomes" id="UP000541154">
    <property type="component" value="Unassembled WGS sequence"/>
</dbReference>
<reference evidence="4 5" key="1">
    <citation type="submission" date="2019-04" db="EMBL/GenBank/DDBJ databases">
        <title>Aspergillus burnettii sp. nov., novel species from soil in southeast Queensland.</title>
        <authorList>
            <person name="Gilchrist C.L.M."/>
            <person name="Pitt J.I."/>
            <person name="Lange L."/>
            <person name="Lacey H.J."/>
            <person name="Vuong D."/>
            <person name="Midgley D.J."/>
            <person name="Greenfield P."/>
            <person name="Bradbury M."/>
            <person name="Lacey E."/>
            <person name="Busk P.K."/>
            <person name="Pilgaard B."/>
            <person name="Chooi Y.H."/>
            <person name="Piggott A.M."/>
        </authorList>
    </citation>
    <scope>NUCLEOTIDE SEQUENCE [LARGE SCALE GENOMIC DNA]</scope>
    <source>
        <strain evidence="4 5">FRR 5400</strain>
    </source>
</reference>
<keyword evidence="5" id="KW-1185">Reference proteome</keyword>
<dbReference type="PROSITE" id="PS50297">
    <property type="entry name" value="ANK_REP_REGION"/>
    <property type="match status" value="2"/>
</dbReference>
<dbReference type="InterPro" id="IPR036770">
    <property type="entry name" value="Ankyrin_rpt-contain_sf"/>
</dbReference>
<dbReference type="PROSITE" id="PS50088">
    <property type="entry name" value="ANK_REPEAT"/>
    <property type="match status" value="2"/>
</dbReference>
<dbReference type="InterPro" id="IPR051070">
    <property type="entry name" value="NF-kappa-B_inhibitor"/>
</dbReference>
<dbReference type="GO" id="GO:0051059">
    <property type="term" value="F:NF-kappaB binding"/>
    <property type="evidence" value="ECO:0007669"/>
    <property type="project" value="TreeGrafter"/>
</dbReference>
<evidence type="ECO:0000313" key="5">
    <source>
        <dbReference type="Proteomes" id="UP000541154"/>
    </source>
</evidence>
<dbReference type="SUPFAM" id="SSF48403">
    <property type="entry name" value="Ankyrin repeat"/>
    <property type="match status" value="1"/>
</dbReference>
<dbReference type="InterPro" id="IPR002110">
    <property type="entry name" value="Ankyrin_rpt"/>
</dbReference>
<feature type="repeat" description="ANK" evidence="3">
    <location>
        <begin position="69"/>
        <end position="101"/>
    </location>
</feature>
<protein>
    <submittedName>
        <fullName evidence="4">Ankyrin-2</fullName>
    </submittedName>
</protein>